<keyword evidence="3" id="KW-1185">Reference proteome</keyword>
<proteinExistence type="predicted"/>
<evidence type="ECO:0000259" key="1">
    <source>
        <dbReference type="Pfam" id="PF03807"/>
    </source>
</evidence>
<evidence type="ECO:0000313" key="3">
    <source>
        <dbReference type="Proteomes" id="UP000095751"/>
    </source>
</evidence>
<dbReference type="Pfam" id="PF03807">
    <property type="entry name" value="F420_oxidored"/>
    <property type="match status" value="1"/>
</dbReference>
<name>A0A1E7FP96_9STRA</name>
<dbReference type="SUPFAM" id="SSF51735">
    <property type="entry name" value="NAD(P)-binding Rossmann-fold domains"/>
    <property type="match status" value="1"/>
</dbReference>
<evidence type="ECO:0000313" key="2">
    <source>
        <dbReference type="EMBL" id="OEU19990.1"/>
    </source>
</evidence>
<reference evidence="2 3" key="1">
    <citation type="submission" date="2016-09" db="EMBL/GenBank/DDBJ databases">
        <title>Extensive genetic diversity and differential bi-allelic expression allows diatom success in the polar Southern Ocean.</title>
        <authorList>
            <consortium name="DOE Joint Genome Institute"/>
            <person name="Mock T."/>
            <person name="Otillar R.P."/>
            <person name="Strauss J."/>
            <person name="Dupont C."/>
            <person name="Frickenhaus S."/>
            <person name="Maumus F."/>
            <person name="Mcmullan M."/>
            <person name="Sanges R."/>
            <person name="Schmutz J."/>
            <person name="Toseland A."/>
            <person name="Valas R."/>
            <person name="Veluchamy A."/>
            <person name="Ward B.J."/>
            <person name="Allen A."/>
            <person name="Barry K."/>
            <person name="Falciatore A."/>
            <person name="Ferrante M."/>
            <person name="Fortunato A.E."/>
            <person name="Gloeckner G."/>
            <person name="Gruber A."/>
            <person name="Hipkin R."/>
            <person name="Janech M."/>
            <person name="Kroth P."/>
            <person name="Leese F."/>
            <person name="Lindquist E."/>
            <person name="Lyon B.R."/>
            <person name="Martin J."/>
            <person name="Mayer C."/>
            <person name="Parker M."/>
            <person name="Quesneville H."/>
            <person name="Raymond J."/>
            <person name="Uhlig C."/>
            <person name="Valentin K.U."/>
            <person name="Worden A.Z."/>
            <person name="Armbrust E.V."/>
            <person name="Bowler C."/>
            <person name="Green B."/>
            <person name="Moulton V."/>
            <person name="Van Oosterhout C."/>
            <person name="Grigoriev I."/>
        </authorList>
    </citation>
    <scope>NUCLEOTIDE SEQUENCE [LARGE SCALE GENOMIC DNA]</scope>
    <source>
        <strain evidence="2 3">CCMP1102</strain>
    </source>
</reference>
<dbReference type="EMBL" id="KV784355">
    <property type="protein sequence ID" value="OEU19990.1"/>
    <property type="molecule type" value="Genomic_DNA"/>
</dbReference>
<sequence length="280" mass="30119">MSLANQTCWVVGGVGVIGRGITRGLLKAGATVIVNSRSEDRLTRFSKDLGHPERLITINGSLLPGYASKTVCQTLAAMSLNHVVAHGAVRYWGDFGTIDRRDESHMIQKRQGGSFLQSMTPEDFVASASQLASLHYSAAQQLIPRIQFSNGPSSYTFVTGDAGGHPQGKRSALGEINNAHIWGLAAALRNERFEKDVNCREIRVRLPVNRTVEERETEPRATPLSEDIGTLCAGLAANASAMDERGALVEVADQASLEALLSRYGTDLSGDDDVDVAQQA</sequence>
<dbReference type="InParanoid" id="A0A1E7FP96"/>
<dbReference type="Gene3D" id="3.40.50.720">
    <property type="entry name" value="NAD(P)-binding Rossmann-like Domain"/>
    <property type="match status" value="1"/>
</dbReference>
<dbReference type="OrthoDB" id="37659at2759"/>
<protein>
    <recommendedName>
        <fullName evidence="1">Pyrroline-5-carboxylate reductase catalytic N-terminal domain-containing protein</fullName>
    </recommendedName>
</protein>
<gene>
    <name evidence="2" type="ORF">FRACYDRAFT_236051</name>
</gene>
<dbReference type="Proteomes" id="UP000095751">
    <property type="component" value="Unassembled WGS sequence"/>
</dbReference>
<feature type="domain" description="Pyrroline-5-carboxylate reductase catalytic N-terminal" evidence="1">
    <location>
        <begin position="13"/>
        <end position="50"/>
    </location>
</feature>
<dbReference type="AlphaFoldDB" id="A0A1E7FP96"/>
<dbReference type="KEGG" id="fcy:FRACYDRAFT_236051"/>
<organism evidence="2 3">
    <name type="scientific">Fragilariopsis cylindrus CCMP1102</name>
    <dbReference type="NCBI Taxonomy" id="635003"/>
    <lineage>
        <taxon>Eukaryota</taxon>
        <taxon>Sar</taxon>
        <taxon>Stramenopiles</taxon>
        <taxon>Ochrophyta</taxon>
        <taxon>Bacillariophyta</taxon>
        <taxon>Bacillariophyceae</taxon>
        <taxon>Bacillariophycidae</taxon>
        <taxon>Bacillariales</taxon>
        <taxon>Bacillariaceae</taxon>
        <taxon>Fragilariopsis</taxon>
    </lineage>
</organism>
<dbReference type="InterPro" id="IPR036291">
    <property type="entry name" value="NAD(P)-bd_dom_sf"/>
</dbReference>
<accession>A0A1E7FP96</accession>
<dbReference type="InterPro" id="IPR028939">
    <property type="entry name" value="P5C_Rdtase_cat_N"/>
</dbReference>